<dbReference type="Gene3D" id="1.20.58.60">
    <property type="match status" value="1"/>
</dbReference>
<evidence type="ECO:0000313" key="2">
    <source>
        <dbReference type="Proteomes" id="UP000499080"/>
    </source>
</evidence>
<organism evidence="1 2">
    <name type="scientific">Araneus ventricosus</name>
    <name type="common">Orbweaver spider</name>
    <name type="synonym">Epeira ventricosa</name>
    <dbReference type="NCBI Taxonomy" id="182803"/>
    <lineage>
        <taxon>Eukaryota</taxon>
        <taxon>Metazoa</taxon>
        <taxon>Ecdysozoa</taxon>
        <taxon>Arthropoda</taxon>
        <taxon>Chelicerata</taxon>
        <taxon>Arachnida</taxon>
        <taxon>Araneae</taxon>
        <taxon>Araneomorphae</taxon>
        <taxon>Entelegynae</taxon>
        <taxon>Araneoidea</taxon>
        <taxon>Araneidae</taxon>
        <taxon>Araneus</taxon>
    </lineage>
</organism>
<sequence>MERCHSVLSLPQDSRNTAKYNLVKIARSDGEANTVFDEDIFCMGDHDFKSRKRKTSLSKSIQDLNFRGDRAVAPSSGRTTKRKVTRVPSQDDLWKSIQTNYTFLMADDLIAECQETRKELYLPPPSSVSKIDSESTSPHHMLSYEEFLEKFNLAHDNLHSLQTSVSSMDLGEIEIEKLFSQCQYLKDQASLLKLVNPDLRDEVNRRCNILSNKLEILEKIMYPKRTQEKSDTIKSLTDQMKSIRKWLQEVEGRLRKLKLSDDCATEEMTDVFSQEKILQREIEGRGKELTSLIRQCDSLEGATVAESKRLRRAAAHLERSWHNIWIRSLEKQCLTEQRLLRRHNEESVSVYLHLLFRNNARRIIRQATGNDDISNVSFSPCLENDDLLLQSSL</sequence>
<reference evidence="1 2" key="1">
    <citation type="journal article" date="2019" name="Sci. Rep.">
        <title>Orb-weaving spider Araneus ventricosus genome elucidates the spidroin gene catalogue.</title>
        <authorList>
            <person name="Kono N."/>
            <person name="Nakamura H."/>
            <person name="Ohtoshi R."/>
            <person name="Moran D.A.P."/>
            <person name="Shinohara A."/>
            <person name="Yoshida Y."/>
            <person name="Fujiwara M."/>
            <person name="Mori M."/>
            <person name="Tomita M."/>
            <person name="Arakawa K."/>
        </authorList>
    </citation>
    <scope>NUCLEOTIDE SEQUENCE [LARGE SCALE GENOMIC DNA]</scope>
</reference>
<keyword evidence="2" id="KW-1185">Reference proteome</keyword>
<protein>
    <submittedName>
        <fullName evidence="1">Uncharacterized protein</fullName>
    </submittedName>
</protein>
<dbReference type="AlphaFoldDB" id="A0A4Y2F9K2"/>
<dbReference type="Proteomes" id="UP000499080">
    <property type="component" value="Unassembled WGS sequence"/>
</dbReference>
<dbReference type="SUPFAM" id="SSF46966">
    <property type="entry name" value="Spectrin repeat"/>
    <property type="match status" value="1"/>
</dbReference>
<proteinExistence type="predicted"/>
<comment type="caution">
    <text evidence="1">The sequence shown here is derived from an EMBL/GenBank/DDBJ whole genome shotgun (WGS) entry which is preliminary data.</text>
</comment>
<name>A0A4Y2F9K2_ARAVE</name>
<accession>A0A4Y2F9K2</accession>
<dbReference type="EMBL" id="BGPR01000835">
    <property type="protein sequence ID" value="GBM37328.1"/>
    <property type="molecule type" value="Genomic_DNA"/>
</dbReference>
<gene>
    <name evidence="1" type="ORF">AVEN_78075_1</name>
</gene>
<evidence type="ECO:0000313" key="1">
    <source>
        <dbReference type="EMBL" id="GBM37328.1"/>
    </source>
</evidence>
<dbReference type="OrthoDB" id="6433614at2759"/>